<comment type="caution">
    <text evidence="1">The sequence shown here is derived from an EMBL/GenBank/DDBJ whole genome shotgun (WGS) entry which is preliminary data.</text>
</comment>
<dbReference type="Proteomes" id="UP000256845">
    <property type="component" value="Unassembled WGS sequence"/>
</dbReference>
<gene>
    <name evidence="1" type="ORF">DFP90_106117</name>
</gene>
<accession>A0A3D9HI39</accession>
<evidence type="ECO:0000313" key="1">
    <source>
        <dbReference type="EMBL" id="RED49140.1"/>
    </source>
</evidence>
<protein>
    <submittedName>
        <fullName evidence="1">Uncharacterized protein</fullName>
    </submittedName>
</protein>
<proteinExistence type="predicted"/>
<keyword evidence="2" id="KW-1185">Reference proteome</keyword>
<name>A0A3D9HI39_9PROT</name>
<dbReference type="EMBL" id="QRDW01000006">
    <property type="protein sequence ID" value="RED49140.1"/>
    <property type="molecule type" value="Genomic_DNA"/>
</dbReference>
<dbReference type="AlphaFoldDB" id="A0A3D9HI39"/>
<reference evidence="1 2" key="1">
    <citation type="submission" date="2018-07" db="EMBL/GenBank/DDBJ databases">
        <title>Genomic Encyclopedia of Type Strains, Phase III (KMG-III): the genomes of soil and plant-associated and newly described type strains.</title>
        <authorList>
            <person name="Whitman W."/>
        </authorList>
    </citation>
    <scope>NUCLEOTIDE SEQUENCE [LARGE SCALE GENOMIC DNA]</scope>
    <source>
        <strain evidence="1 2">CECT 8488</strain>
    </source>
</reference>
<sequence>MGSYSMVGDLELFDSAPGGGDDIDLFGDFDLTEESEQEAEMISAEDLQRSIENFHNIFSNREEQMNAASGAILLYQHLMTAGYETTILVEDKGATVTASTKSDCLQTPLLDRVEFLLDDMVYMRRSWNLSGFTVHSISTHLREGRMQVRIEFISL</sequence>
<evidence type="ECO:0000313" key="2">
    <source>
        <dbReference type="Proteomes" id="UP000256845"/>
    </source>
</evidence>
<organism evidence="1 2">
    <name type="scientific">Aestuariispira insulae</name>
    <dbReference type="NCBI Taxonomy" id="1461337"/>
    <lineage>
        <taxon>Bacteria</taxon>
        <taxon>Pseudomonadati</taxon>
        <taxon>Pseudomonadota</taxon>
        <taxon>Alphaproteobacteria</taxon>
        <taxon>Rhodospirillales</taxon>
        <taxon>Kiloniellaceae</taxon>
        <taxon>Aestuariispira</taxon>
    </lineage>
</organism>